<dbReference type="AlphaFoldDB" id="A0A109ZKF5"/>
<protein>
    <submittedName>
        <fullName evidence="2">Orf79</fullName>
    </submittedName>
</protein>
<gene>
    <name evidence="2" type="primary">orf79</name>
</gene>
<organism evidence="2">
    <name type="scientific">Phytophthora polonica</name>
    <dbReference type="NCBI Taxonomy" id="374175"/>
    <lineage>
        <taxon>Eukaryota</taxon>
        <taxon>Sar</taxon>
        <taxon>Stramenopiles</taxon>
        <taxon>Oomycota</taxon>
        <taxon>Peronosporomycetes</taxon>
        <taxon>Peronosporales</taxon>
        <taxon>Peronosporaceae</taxon>
        <taxon>Phytophthora</taxon>
    </lineage>
</organism>
<keyword evidence="1" id="KW-0812">Transmembrane</keyword>
<dbReference type="EMBL" id="KT946598">
    <property type="protein sequence ID" value="AMB20895.1"/>
    <property type="molecule type" value="Genomic_DNA"/>
</dbReference>
<keyword evidence="2" id="KW-0496">Mitochondrion</keyword>
<geneLocation type="mitochondrion" evidence="2"/>
<feature type="transmembrane region" description="Helical" evidence="1">
    <location>
        <begin position="6"/>
        <end position="25"/>
    </location>
</feature>
<evidence type="ECO:0000256" key="1">
    <source>
        <dbReference type="SAM" id="Phobius"/>
    </source>
</evidence>
<dbReference type="GeneID" id="26892819"/>
<reference evidence="2" key="1">
    <citation type="submission" date="2015-10" db="EMBL/GenBank/DDBJ databases">
        <authorList>
            <person name="Gilbert D.G."/>
        </authorList>
    </citation>
    <scope>NUCLEOTIDE SEQUENCE</scope>
</reference>
<keyword evidence="1" id="KW-1133">Transmembrane helix</keyword>
<accession>A0A109ZKF5</accession>
<keyword evidence="1" id="KW-0472">Membrane</keyword>
<name>A0A109ZKF5_9STRA</name>
<dbReference type="RefSeq" id="YP_009233090.1">
    <property type="nucleotide sequence ID" value="NC_029397.1"/>
</dbReference>
<proteinExistence type="predicted"/>
<sequence>MKKNFYIFMIILFIFFSISLIILYLHNILTYLTIETTFLLLKNGINIFALHVDGPLSPQYISSGDFQILILSLLEPDAFA</sequence>
<evidence type="ECO:0000313" key="2">
    <source>
        <dbReference type="EMBL" id="AMB20895.1"/>
    </source>
</evidence>